<comment type="caution">
    <text evidence="2">The sequence shown here is derived from an EMBL/GenBank/DDBJ whole genome shotgun (WGS) entry which is preliminary data.</text>
</comment>
<keyword evidence="2" id="KW-0689">Ribosomal protein</keyword>
<dbReference type="STRING" id="1033802.SSPSH_001010"/>
<sequence>MEVSYTTAADEFIFRGKTYYFCSGACREAFEVEPARYIRPHRQHGVGPS</sequence>
<keyword evidence="3" id="KW-1185">Reference proteome</keyword>
<protein>
    <submittedName>
        <fullName evidence="2">Ribosomal protein L24 conjectural</fullName>
    </submittedName>
</protein>
<dbReference type="AlphaFoldDB" id="U2EPW5"/>
<reference evidence="2 3" key="1">
    <citation type="journal article" date="2011" name="J. Bacteriol.">
        <title>Genome sequence of Salinisphaera shabanensis, a gammaproteobacterium from the harsh, variable environment of the brine-seawater interface of the Shaban Deep in the Red Sea.</title>
        <authorList>
            <person name="Antunes A."/>
            <person name="Alam I."/>
            <person name="Bajic V.B."/>
            <person name="Stingl U."/>
        </authorList>
    </citation>
    <scope>NUCLEOTIDE SEQUENCE [LARGE SCALE GENOMIC DNA]</scope>
    <source>
        <strain evidence="2 3">E1L3A</strain>
    </source>
</reference>
<name>U2EPW5_9GAMM</name>
<proteinExistence type="predicted"/>
<dbReference type="InterPro" id="IPR007029">
    <property type="entry name" value="YHS_dom"/>
</dbReference>
<dbReference type="SUPFAM" id="SSF47240">
    <property type="entry name" value="Ferritin-like"/>
    <property type="match status" value="1"/>
</dbReference>
<evidence type="ECO:0000313" key="2">
    <source>
        <dbReference type="EMBL" id="ERJ19845.1"/>
    </source>
</evidence>
<reference evidence="2 3" key="2">
    <citation type="journal article" date="2013" name="PLoS ONE">
        <title>INDIGO - INtegrated Data Warehouse of MIcrobial GenOmes with Examples from the Red Sea Extremophiles.</title>
        <authorList>
            <person name="Alam I."/>
            <person name="Antunes A."/>
            <person name="Kamau A.A."/>
            <person name="Ba Alawi W."/>
            <person name="Kalkatawi M."/>
            <person name="Stingl U."/>
            <person name="Bajic V.B."/>
        </authorList>
    </citation>
    <scope>NUCLEOTIDE SEQUENCE [LARGE SCALE GENOMIC DNA]</scope>
    <source>
        <strain evidence="2 3">E1L3A</strain>
    </source>
</reference>
<feature type="domain" description="YHS" evidence="1">
    <location>
        <begin position="7"/>
        <end position="38"/>
    </location>
</feature>
<evidence type="ECO:0000313" key="3">
    <source>
        <dbReference type="Proteomes" id="UP000006242"/>
    </source>
</evidence>
<dbReference type="GO" id="GO:0016491">
    <property type="term" value="F:oxidoreductase activity"/>
    <property type="evidence" value="ECO:0007669"/>
    <property type="project" value="InterPro"/>
</dbReference>
<evidence type="ECO:0000259" key="1">
    <source>
        <dbReference type="Pfam" id="PF04945"/>
    </source>
</evidence>
<dbReference type="Gene3D" id="1.10.620.20">
    <property type="entry name" value="Ribonucleotide Reductase, subunit A"/>
    <property type="match status" value="1"/>
</dbReference>
<dbReference type="OrthoDB" id="8521924at2"/>
<keyword evidence="2" id="KW-0687">Ribonucleoprotein</keyword>
<dbReference type="Pfam" id="PF04945">
    <property type="entry name" value="YHS"/>
    <property type="match status" value="1"/>
</dbReference>
<dbReference type="EMBL" id="AFNV02000006">
    <property type="protein sequence ID" value="ERJ19845.1"/>
    <property type="molecule type" value="Genomic_DNA"/>
</dbReference>
<dbReference type="GO" id="GO:0005840">
    <property type="term" value="C:ribosome"/>
    <property type="evidence" value="ECO:0007669"/>
    <property type="project" value="UniProtKB-KW"/>
</dbReference>
<dbReference type="InterPro" id="IPR009078">
    <property type="entry name" value="Ferritin-like_SF"/>
</dbReference>
<dbReference type="Proteomes" id="UP000006242">
    <property type="component" value="Unassembled WGS sequence"/>
</dbReference>
<organism evidence="2 3">
    <name type="scientific">Salinisphaera shabanensis E1L3A</name>
    <dbReference type="NCBI Taxonomy" id="1033802"/>
    <lineage>
        <taxon>Bacteria</taxon>
        <taxon>Pseudomonadati</taxon>
        <taxon>Pseudomonadota</taxon>
        <taxon>Gammaproteobacteria</taxon>
        <taxon>Salinisphaerales</taxon>
        <taxon>Salinisphaeraceae</taxon>
        <taxon>Salinisphaera</taxon>
    </lineage>
</organism>
<accession>U2EPW5</accession>
<gene>
    <name evidence="2" type="ORF">SSPSH_001010</name>
</gene>
<dbReference type="InterPro" id="IPR012348">
    <property type="entry name" value="RNR-like"/>
</dbReference>